<dbReference type="OrthoDB" id="2735536at2759"/>
<organism evidence="4 5">
    <name type="scientific">Coptis chinensis</name>
    <dbReference type="NCBI Taxonomy" id="261450"/>
    <lineage>
        <taxon>Eukaryota</taxon>
        <taxon>Viridiplantae</taxon>
        <taxon>Streptophyta</taxon>
        <taxon>Embryophyta</taxon>
        <taxon>Tracheophyta</taxon>
        <taxon>Spermatophyta</taxon>
        <taxon>Magnoliopsida</taxon>
        <taxon>Ranunculales</taxon>
        <taxon>Ranunculaceae</taxon>
        <taxon>Coptidoideae</taxon>
        <taxon>Coptis</taxon>
    </lineage>
</organism>
<reference evidence="4 5" key="1">
    <citation type="submission" date="2020-10" db="EMBL/GenBank/DDBJ databases">
        <title>The Coptis chinensis genome and diversification of protoberbering-type alkaloids.</title>
        <authorList>
            <person name="Wang B."/>
            <person name="Shu S."/>
            <person name="Song C."/>
            <person name="Liu Y."/>
        </authorList>
    </citation>
    <scope>NUCLEOTIDE SEQUENCE [LARGE SCALE GENOMIC DNA]</scope>
    <source>
        <strain evidence="4">HL-2020</strain>
        <tissue evidence="4">Leaf</tissue>
    </source>
</reference>
<dbReference type="SUPFAM" id="SSF51735">
    <property type="entry name" value="NAD(P)-binding Rossmann-fold domains"/>
    <property type="match status" value="1"/>
</dbReference>
<dbReference type="InterPro" id="IPR011009">
    <property type="entry name" value="Kinase-like_dom_sf"/>
</dbReference>
<dbReference type="EMBL" id="JADFTS010000007">
    <property type="protein sequence ID" value="KAF9597275.1"/>
    <property type="molecule type" value="Genomic_DNA"/>
</dbReference>
<name>A0A835HBH3_9MAGN</name>
<dbReference type="Proteomes" id="UP000631114">
    <property type="component" value="Unassembled WGS sequence"/>
</dbReference>
<dbReference type="PANTHER" id="PTHR47989:SF45">
    <property type="entry name" value="OS01G0709500 PROTEIN"/>
    <property type="match status" value="1"/>
</dbReference>
<evidence type="ECO:0000313" key="5">
    <source>
        <dbReference type="Proteomes" id="UP000631114"/>
    </source>
</evidence>
<dbReference type="PROSITE" id="PS50011">
    <property type="entry name" value="PROTEIN_KINASE_DOM"/>
    <property type="match status" value="1"/>
</dbReference>
<keyword evidence="2" id="KW-0067">ATP-binding</keyword>
<dbReference type="Pfam" id="PF07714">
    <property type="entry name" value="PK_Tyr_Ser-Thr"/>
    <property type="match status" value="1"/>
</dbReference>
<dbReference type="InterPro" id="IPR001245">
    <property type="entry name" value="Ser-Thr/Tyr_kinase_cat_dom"/>
</dbReference>
<keyword evidence="1" id="KW-0547">Nucleotide-binding</keyword>
<dbReference type="AlphaFoldDB" id="A0A835HBH3"/>
<evidence type="ECO:0000259" key="3">
    <source>
        <dbReference type="PROSITE" id="PS50011"/>
    </source>
</evidence>
<accession>A0A835HBH3</accession>
<comment type="caution">
    <text evidence="4">The sequence shown here is derived from an EMBL/GenBank/DDBJ whole genome shotgun (WGS) entry which is preliminary data.</text>
</comment>
<keyword evidence="5" id="KW-1185">Reference proteome</keyword>
<dbReference type="Gene3D" id="1.10.510.10">
    <property type="entry name" value="Transferase(Phosphotransferase) domain 1"/>
    <property type="match status" value="1"/>
</dbReference>
<feature type="domain" description="Protein kinase" evidence="3">
    <location>
        <begin position="1"/>
        <end position="232"/>
    </location>
</feature>
<protein>
    <recommendedName>
        <fullName evidence="3">Protein kinase domain-containing protein</fullName>
    </recommendedName>
</protein>
<dbReference type="Pfam" id="PF01370">
    <property type="entry name" value="Epimerase"/>
    <property type="match status" value="1"/>
</dbReference>
<dbReference type="GO" id="GO:0004672">
    <property type="term" value="F:protein kinase activity"/>
    <property type="evidence" value="ECO:0007669"/>
    <property type="project" value="InterPro"/>
</dbReference>
<sequence length="494" mass="55122">MAKYVLTTKLIILAVKNISTVALSIHEEEQFLDVISNVARLRHPNIITLVGYCVEHGQHLLVYEYVRNWSLEDALHFNVHDRLTWIARIRIALSIARGLEYMHSNCLPPVAHCNLKAANILLDSELMPHLCDCGLAVLRSLTSNSVKLKEQSLVKWASSCLHDYKCLEAMVDPTTRPMISSRSLSRFADIVSLCIQKLAYQHAYDILSLQCQQTEPEFRPTMSEIVESLELLNDRSSADAIEGESFDLSLQTTNTHFISSPVTSYASANFCVGQQNCKGEAFGLMMSFADLTDEGSFEEAVMGCHSVFHTATPVDFASEDPEAAAVSINKLNSTNLVMDEECWTDVEYLYSAKPPTWGYAASKTLAEKTAWKYAEENKIDLITVIPSLMAGPSITPNVPSSICLAMSLITEEESASGRYICSPINTSFPELAKFLNKRYPQYKVPTDFGDFSANAKLILSSEKLTNEGFSFKYGIEDIYDQSVEYFKKVGPLQE</sequence>
<dbReference type="Gene3D" id="3.40.50.720">
    <property type="entry name" value="NAD(P)-binding Rossmann-like Domain"/>
    <property type="match status" value="2"/>
</dbReference>
<dbReference type="InterPro" id="IPR000719">
    <property type="entry name" value="Prot_kinase_dom"/>
</dbReference>
<dbReference type="PANTHER" id="PTHR47989">
    <property type="entry name" value="OS01G0750732 PROTEIN"/>
    <property type="match status" value="1"/>
</dbReference>
<dbReference type="GO" id="GO:0005524">
    <property type="term" value="F:ATP binding"/>
    <property type="evidence" value="ECO:0007669"/>
    <property type="project" value="UniProtKB-KW"/>
</dbReference>
<evidence type="ECO:0000256" key="1">
    <source>
        <dbReference type="ARBA" id="ARBA00022741"/>
    </source>
</evidence>
<evidence type="ECO:0000313" key="4">
    <source>
        <dbReference type="EMBL" id="KAF9597275.1"/>
    </source>
</evidence>
<dbReference type="InterPro" id="IPR036291">
    <property type="entry name" value="NAD(P)-bd_dom_sf"/>
</dbReference>
<gene>
    <name evidence="4" type="ORF">IFM89_016416</name>
</gene>
<dbReference type="SUPFAM" id="SSF56112">
    <property type="entry name" value="Protein kinase-like (PK-like)"/>
    <property type="match status" value="1"/>
</dbReference>
<proteinExistence type="predicted"/>
<dbReference type="InterPro" id="IPR001509">
    <property type="entry name" value="Epimerase_deHydtase"/>
</dbReference>
<evidence type="ECO:0000256" key="2">
    <source>
        <dbReference type="ARBA" id="ARBA00022840"/>
    </source>
</evidence>